<dbReference type="EMBL" id="JANBUP010004380">
    <property type="protein sequence ID" value="KAJ2794190.1"/>
    <property type="molecule type" value="Genomic_DNA"/>
</dbReference>
<keyword evidence="2" id="KW-1185">Reference proteome</keyword>
<sequence>PALALPGVVRVLTACDVPGENHWNIFKDEEILPLDTVHYHGQPLALVIASSQKLAQDAARLVRVSYEDLPAVLSIRDAVEKASFFAETRQLVNGDVDAALAAADLVLEGESYCGAQEHFYLETMGAVAVPKGEDGEMDVFASTQNPTEAQMVVAEVLGVPASRVVCRVKRMGGGFGGKESRSVLIAAFAALGAHHTGKSVRIALDRDEDMQVSGQRHPFFGRWTVGVTKEGKILGLRMRVYSNGGFSHDLSVGVLERAVSHLDNCYRMAATDFVGRVCRTNTQSNTAFRSFGGCQGMFLSESMLCEVADRLGLPVERVREINLYQGGDVTPFSQKLDDWNVPRMWDQLKEKARWEERRHL</sequence>
<dbReference type="Proteomes" id="UP001140096">
    <property type="component" value="Unassembled WGS sequence"/>
</dbReference>
<organism evidence="1 2">
    <name type="scientific">Coemansia furcata</name>
    <dbReference type="NCBI Taxonomy" id="417177"/>
    <lineage>
        <taxon>Eukaryota</taxon>
        <taxon>Fungi</taxon>
        <taxon>Fungi incertae sedis</taxon>
        <taxon>Zoopagomycota</taxon>
        <taxon>Kickxellomycotina</taxon>
        <taxon>Kickxellomycetes</taxon>
        <taxon>Kickxellales</taxon>
        <taxon>Kickxellaceae</taxon>
        <taxon>Coemansia</taxon>
    </lineage>
</organism>
<evidence type="ECO:0000313" key="1">
    <source>
        <dbReference type="EMBL" id="KAJ2794190.1"/>
    </source>
</evidence>
<protein>
    <submittedName>
        <fullName evidence="1">Uncharacterized protein</fullName>
    </submittedName>
</protein>
<feature type="non-terminal residue" evidence="1">
    <location>
        <position position="360"/>
    </location>
</feature>
<name>A0ACC1KT59_9FUNG</name>
<gene>
    <name evidence="1" type="ORF">H4S07_006826</name>
</gene>
<evidence type="ECO:0000313" key="2">
    <source>
        <dbReference type="Proteomes" id="UP001140096"/>
    </source>
</evidence>
<reference evidence="1" key="1">
    <citation type="submission" date="2022-07" db="EMBL/GenBank/DDBJ databases">
        <title>Phylogenomic reconstructions and comparative analyses of Kickxellomycotina fungi.</title>
        <authorList>
            <person name="Reynolds N.K."/>
            <person name="Stajich J.E."/>
            <person name="Barry K."/>
            <person name="Grigoriev I.V."/>
            <person name="Crous P."/>
            <person name="Smith M.E."/>
        </authorList>
    </citation>
    <scope>NUCLEOTIDE SEQUENCE</scope>
    <source>
        <strain evidence="1">CBS 102833</strain>
    </source>
</reference>
<comment type="caution">
    <text evidence="1">The sequence shown here is derived from an EMBL/GenBank/DDBJ whole genome shotgun (WGS) entry which is preliminary data.</text>
</comment>
<accession>A0ACC1KT59</accession>
<feature type="non-terminal residue" evidence="1">
    <location>
        <position position="1"/>
    </location>
</feature>
<proteinExistence type="predicted"/>